<gene>
    <name evidence="2" type="ORF">RR42_m1628</name>
</gene>
<organism evidence="2 3">
    <name type="scientific">Cupriavidus basilensis</name>
    <dbReference type="NCBI Taxonomy" id="68895"/>
    <lineage>
        <taxon>Bacteria</taxon>
        <taxon>Pseudomonadati</taxon>
        <taxon>Pseudomonadota</taxon>
        <taxon>Betaproteobacteria</taxon>
        <taxon>Burkholderiales</taxon>
        <taxon>Burkholderiaceae</taxon>
        <taxon>Cupriavidus</taxon>
    </lineage>
</organism>
<dbReference type="RefSeq" id="WP_043345499.1">
    <property type="nucleotide sequence ID" value="NZ_CP010536.1"/>
</dbReference>
<dbReference type="InterPro" id="IPR012337">
    <property type="entry name" value="RNaseH-like_sf"/>
</dbReference>
<name>A0A0C4Y7N0_9BURK</name>
<dbReference type="STRING" id="68895.RR42_m1628"/>
<keyword evidence="2" id="KW-0548">Nucleotidyltransferase</keyword>
<keyword evidence="2" id="KW-0808">Transferase</keyword>
<evidence type="ECO:0000313" key="2">
    <source>
        <dbReference type="EMBL" id="AJG19025.1"/>
    </source>
</evidence>
<dbReference type="EMBL" id="CP010536">
    <property type="protein sequence ID" value="AJG19025.1"/>
    <property type="molecule type" value="Genomic_DNA"/>
</dbReference>
<keyword evidence="3" id="KW-1185">Reference proteome</keyword>
<dbReference type="Gene3D" id="3.30.420.10">
    <property type="entry name" value="Ribonuclease H-like superfamily/Ribonuclease H"/>
    <property type="match status" value="1"/>
</dbReference>
<evidence type="ECO:0000259" key="1">
    <source>
        <dbReference type="SMART" id="SM00479"/>
    </source>
</evidence>
<dbReference type="CDD" id="cd06127">
    <property type="entry name" value="DEDDh"/>
    <property type="match status" value="1"/>
</dbReference>
<proteinExistence type="predicted"/>
<dbReference type="SUPFAM" id="SSF53098">
    <property type="entry name" value="Ribonuclease H-like"/>
    <property type="match status" value="1"/>
</dbReference>
<dbReference type="GO" id="GO:0004527">
    <property type="term" value="F:exonuclease activity"/>
    <property type="evidence" value="ECO:0007669"/>
    <property type="project" value="UniProtKB-ARBA"/>
</dbReference>
<dbReference type="InterPro" id="IPR013520">
    <property type="entry name" value="Ribonucl_H"/>
</dbReference>
<reference evidence="2 3" key="1">
    <citation type="journal article" date="2015" name="Genome Announc.">
        <title>Complete Genome Sequence of Cupriavidus basilensis 4G11, Isolated from the Oak Ridge Field Research Center Site.</title>
        <authorList>
            <person name="Ray J."/>
            <person name="Waters R.J."/>
            <person name="Skerker J.M."/>
            <person name="Kuehl J.V."/>
            <person name="Price M.N."/>
            <person name="Huang J."/>
            <person name="Chakraborty R."/>
            <person name="Arkin A.P."/>
            <person name="Deutschbauer A."/>
        </authorList>
    </citation>
    <scope>NUCLEOTIDE SEQUENCE [LARGE SCALE GENOMIC DNA]</scope>
    <source>
        <strain evidence="2">4G11</strain>
    </source>
</reference>
<dbReference type="AlphaFoldDB" id="A0A0C4Y7N0"/>
<dbReference type="GO" id="GO:0003887">
    <property type="term" value="F:DNA-directed DNA polymerase activity"/>
    <property type="evidence" value="ECO:0007669"/>
    <property type="project" value="UniProtKB-EC"/>
</dbReference>
<dbReference type="Proteomes" id="UP000031843">
    <property type="component" value="Chromosome main"/>
</dbReference>
<evidence type="ECO:0000313" key="3">
    <source>
        <dbReference type="Proteomes" id="UP000031843"/>
    </source>
</evidence>
<sequence>MTPILFYDTETSGLPQWSLPSEDPSQPHITQIAAELHDEDTGTTLAFMDLLIKPDGWTIPEELEALTGITNEKAVQFGVPIEKALALFLGLWRKADLRVAHNESFDMRMVRIEMMRQLDHDAPIHEDWKTAPAFCTQSKSTKIINLPPTEKMLAAGRRTPKSPNLGEAFRHFTGTELVGAHNAAVDLAACRTVYYGIKRHLSTAA</sequence>
<dbReference type="Pfam" id="PF00929">
    <property type="entry name" value="RNase_T"/>
    <property type="match status" value="1"/>
</dbReference>
<dbReference type="OrthoDB" id="280774at2"/>
<dbReference type="GO" id="GO:0003676">
    <property type="term" value="F:nucleic acid binding"/>
    <property type="evidence" value="ECO:0007669"/>
    <property type="project" value="InterPro"/>
</dbReference>
<dbReference type="InterPro" id="IPR036397">
    <property type="entry name" value="RNaseH_sf"/>
</dbReference>
<feature type="domain" description="Exonuclease" evidence="1">
    <location>
        <begin position="3"/>
        <end position="203"/>
    </location>
</feature>
<accession>A0A0C4Y7N0</accession>
<protein>
    <submittedName>
        <fullName evidence="2">DNA polymerase III alpha subunit</fullName>
        <ecNumber evidence="2">2.7.7.7</ecNumber>
    </submittedName>
</protein>
<dbReference type="KEGG" id="cbw:RR42_m1628"/>
<dbReference type="SMART" id="SM00479">
    <property type="entry name" value="EXOIII"/>
    <property type="match status" value="1"/>
</dbReference>
<dbReference type="EC" id="2.7.7.7" evidence="2"/>